<dbReference type="InterPro" id="IPR027417">
    <property type="entry name" value="P-loop_NTPase"/>
</dbReference>
<dbReference type="Proteomes" id="UP000598971">
    <property type="component" value="Unassembled WGS sequence"/>
</dbReference>
<evidence type="ECO:0000259" key="2">
    <source>
        <dbReference type="Pfam" id="PF20703"/>
    </source>
</evidence>
<dbReference type="SUPFAM" id="SSF52540">
    <property type="entry name" value="P-loop containing nucleoside triphosphate hydrolases"/>
    <property type="match status" value="1"/>
</dbReference>
<dbReference type="Gene3D" id="3.40.50.1460">
    <property type="match status" value="1"/>
</dbReference>
<proteinExistence type="predicted"/>
<dbReference type="GO" id="GO:0006508">
    <property type="term" value="P:proteolysis"/>
    <property type="evidence" value="ECO:0007669"/>
    <property type="project" value="InterPro"/>
</dbReference>
<feature type="domain" description="Novel STAND NTPase 1" evidence="2">
    <location>
        <begin position="323"/>
        <end position="703"/>
    </location>
</feature>
<dbReference type="Pfam" id="PF20703">
    <property type="entry name" value="nSTAND1"/>
    <property type="match status" value="1"/>
</dbReference>
<sequence length="1671" mass="187734">MPIADSTIADASSGEDQVEFVNFDQWFEEGSYAYFIGISKFNDERIHTLNSPENDINNLKAVLEDKNKHGFTVKEVIVNKEEPTTSLPNPLLNPNKQQVLDFVTNIKCEEDSRVIVYFAGHGIAENTDVDEKPAGFIIPTDAQLGNQSTYVKMSDIHDALSKLKCRHLLIILDCCYAGAFRWADTKRSLYTGKPTTIYYQKFLQFTTNSVRQVITSTSADQQALDAFGTRGESGLPNSPFAQSLIKALSSGDADYGTVSDRSDGLITVTELGMYLKENLNNLQLKQIPAVWNIGDNTKGEFIFLNPEKPKRILVRFGKNRANPYKGLAAYSTKDRNIFFGRQRVLDGWKEGNITFPGLTSVVNNNHVIAVTGRSGIGKSSLVMAGILSACNEEIVKKIKPGARPYTDHKLTLEETKNSAVPIYLFVDQYEELVTNCTDENERHQFEQALLKLSATHKIIVTLRSDFEIQFKQSPLIGQSATFCPFPIPPFTRDDIKEIVTGVAGQQALEFKSEAGTSEADDIFTNRIIDEAYAYPDSLPLLSLALSRLFDKRDSDANGNIEYLTEKEYNSFKGIKGIIEELADIEYRKYADKTTTTTSPAIASIKQKLLMQLIFRMISFEGAEITKRRLYKKYNLNNQEINELDFADNSTTETIGNMCEGLISARLLKSDKDEQGNEYIEPAHEALLRSWPELTKALKKKEGQDNIPEEQRITNQDKVVLLRQVAELARQYFFANPKDKKDLLWIKDYRLQQLLKLQGTDLRMNTIEEAFINASDKARKRNKVIRNTVVTSIVAASLIFSIVLLNLNKNITAQKNDIQDKLAQTYWDQGITAAEQNDFLKSLLYTSEAMQTLNDDPNRKELILSTANDIPLLALQNVFTTKNNITEAHISGDGKLILTLSDDAWLQVWDAMNDSISATPLYKLANVSHAAFSKDCKKILVIENGQLNTIVITGFQKRMVSNHLNINAASFCADNSTIIGKTEYDSLYKWQPEKNNYTQTIIGVDDGFFGNPGTTKYVEISEDVNSDHEKIIIFYKDPTAVIFNRKTARQFKYPANIGPIQKAAFIGNSDSLLLSTAKGIAIFDANTTNQLSAFFKTDQNAVSFLSPDNYHVLVLNDKGIISIYNTAGKYLGLGNNLNNPKQFSFEEDYKRSIFSGNEFEFSNNGKSIITFNGNTVLLYHLLPEPIIPQPKELSGNTKYNLASKKSLINPDSNVLRIWDLNGVQTAFKPLHINAAYNQIKQDLIGEGSSNDFSYVQRQGTPYIYYENHRQKKYILDFEMDSIISLQDSADYRADAVSTDGNQLTYSLKNGSGYIRKAPDWKAVQLFDSTKKIATIFSINHGKNIILTTEDSCVQLWNNNIPIKGKPIINLPKANLKQVADNGKWFIAEQKKIATIYILNEKGDISHSIATPETGFDFDEAGEGSGWSVSPDGEWIYSETTTSDGIFNGSMYNTSTGKIWQLNLSAEIANSTPSPINFFSSDSKYFTVLPRNWSEHITSNPTISLKIYSLQNLNSKDSVLPQYGKTVKLNTNSPNIEFCKYNTNVIFINTGTGFFFLDIRKGKKIIEYNFGLGDSFISGDGEKIYTHDTLGNLLVYSADLDMPAALYKKQAMVLSGSLLNLSTGEIENLPPMQWQQLKKEYMAEAAEHYHHCNYRNFNIWANIYPELAAKLKP</sequence>
<dbReference type="EMBL" id="WHPF01000003">
    <property type="protein sequence ID" value="NNV54865.1"/>
    <property type="molecule type" value="Genomic_DNA"/>
</dbReference>
<dbReference type="Pfam" id="PF00656">
    <property type="entry name" value="Peptidase_C14"/>
    <property type="match status" value="1"/>
</dbReference>
<dbReference type="InterPro" id="IPR015943">
    <property type="entry name" value="WD40/YVTN_repeat-like_dom_sf"/>
</dbReference>
<evidence type="ECO:0000313" key="3">
    <source>
        <dbReference type="EMBL" id="NNV54865.1"/>
    </source>
</evidence>
<dbReference type="InterPro" id="IPR036322">
    <property type="entry name" value="WD40_repeat_dom_sf"/>
</dbReference>
<accession>A0A8J8FBU5</accession>
<reference evidence="3" key="1">
    <citation type="submission" date="2019-10" db="EMBL/GenBank/DDBJ databases">
        <title>Draft genome sequence of Panacibacter sp. KCS-6.</title>
        <authorList>
            <person name="Yim K.J."/>
        </authorList>
    </citation>
    <scope>NUCLEOTIDE SEQUENCE</scope>
    <source>
        <strain evidence="3">KCS-6</strain>
    </source>
</reference>
<evidence type="ECO:0008006" key="5">
    <source>
        <dbReference type="Google" id="ProtNLM"/>
    </source>
</evidence>
<feature type="domain" description="Peptidase C14 caspase" evidence="1">
    <location>
        <begin position="32"/>
        <end position="290"/>
    </location>
</feature>
<comment type="caution">
    <text evidence="3">The sequence shown here is derived from an EMBL/GenBank/DDBJ whole genome shotgun (WGS) entry which is preliminary data.</text>
</comment>
<organism evidence="3 4">
    <name type="scientific">Limnovirga soli</name>
    <dbReference type="NCBI Taxonomy" id="2656915"/>
    <lineage>
        <taxon>Bacteria</taxon>
        <taxon>Pseudomonadati</taxon>
        <taxon>Bacteroidota</taxon>
        <taxon>Chitinophagia</taxon>
        <taxon>Chitinophagales</taxon>
        <taxon>Chitinophagaceae</taxon>
        <taxon>Limnovirga</taxon>
    </lineage>
</organism>
<dbReference type="InterPro" id="IPR049052">
    <property type="entry name" value="nSTAND1"/>
</dbReference>
<dbReference type="InterPro" id="IPR011600">
    <property type="entry name" value="Pept_C14_caspase"/>
</dbReference>
<name>A0A8J8FBU5_9BACT</name>
<evidence type="ECO:0000259" key="1">
    <source>
        <dbReference type="Pfam" id="PF00656"/>
    </source>
</evidence>
<keyword evidence="4" id="KW-1185">Reference proteome</keyword>
<dbReference type="RefSeq" id="WP_171606781.1">
    <property type="nucleotide sequence ID" value="NZ_WHPF01000003.1"/>
</dbReference>
<dbReference type="SUPFAM" id="SSF50978">
    <property type="entry name" value="WD40 repeat-like"/>
    <property type="match status" value="1"/>
</dbReference>
<evidence type="ECO:0000313" key="4">
    <source>
        <dbReference type="Proteomes" id="UP000598971"/>
    </source>
</evidence>
<dbReference type="SUPFAM" id="SSF82171">
    <property type="entry name" value="DPP6 N-terminal domain-like"/>
    <property type="match status" value="1"/>
</dbReference>
<dbReference type="GO" id="GO:0004197">
    <property type="term" value="F:cysteine-type endopeptidase activity"/>
    <property type="evidence" value="ECO:0007669"/>
    <property type="project" value="InterPro"/>
</dbReference>
<dbReference type="SUPFAM" id="SSF52129">
    <property type="entry name" value="Caspase-like"/>
    <property type="match status" value="1"/>
</dbReference>
<dbReference type="Gene3D" id="2.130.10.10">
    <property type="entry name" value="YVTN repeat-like/Quinoprotein amine dehydrogenase"/>
    <property type="match status" value="1"/>
</dbReference>
<protein>
    <recommendedName>
        <fullName evidence="5">Caspase domain-containing protein</fullName>
    </recommendedName>
</protein>
<dbReference type="InterPro" id="IPR029030">
    <property type="entry name" value="Caspase-like_dom_sf"/>
</dbReference>
<gene>
    <name evidence="3" type="ORF">GD597_05270</name>
</gene>